<feature type="region of interest" description="Disordered" evidence="1">
    <location>
        <begin position="1"/>
        <end position="91"/>
    </location>
</feature>
<comment type="caution">
    <text evidence="2">The sequence shown here is derived from an EMBL/GenBank/DDBJ whole genome shotgun (WGS) entry which is preliminary data.</text>
</comment>
<accession>A0AAD3TAN1</accession>
<sequence length="149" mass="16511">MSTASLARPSIPHFRATSSARISELHLPPASPGRNSARNSALRLRAAKSAHIRGATQAGRAEEEKPSSGGCSHKSPGHYRQGVSDLDEDKILPDDSASFFEFSKTQPIEKTERRTRTAVLLSSDFFFRYFRKDKLRELHLPSISIISSM</sequence>
<dbReference type="EMBL" id="BSYO01000031">
    <property type="protein sequence ID" value="GMH26583.1"/>
    <property type="molecule type" value="Genomic_DNA"/>
</dbReference>
<evidence type="ECO:0000313" key="3">
    <source>
        <dbReference type="Proteomes" id="UP001279734"/>
    </source>
</evidence>
<protein>
    <submittedName>
        <fullName evidence="2">Uncharacterized protein</fullName>
    </submittedName>
</protein>
<gene>
    <name evidence="2" type="ORF">Nepgr_028426</name>
</gene>
<reference evidence="2" key="1">
    <citation type="submission" date="2023-05" db="EMBL/GenBank/DDBJ databases">
        <title>Nepenthes gracilis genome sequencing.</title>
        <authorList>
            <person name="Fukushima K."/>
        </authorList>
    </citation>
    <scope>NUCLEOTIDE SEQUENCE</scope>
    <source>
        <strain evidence="2">SING2019-196</strain>
    </source>
</reference>
<proteinExistence type="predicted"/>
<feature type="compositionally biased region" description="Low complexity" evidence="1">
    <location>
        <begin position="34"/>
        <end position="44"/>
    </location>
</feature>
<name>A0AAD3TAN1_NEPGR</name>
<dbReference type="AlphaFoldDB" id="A0AAD3TAN1"/>
<evidence type="ECO:0000313" key="2">
    <source>
        <dbReference type="EMBL" id="GMH26583.1"/>
    </source>
</evidence>
<evidence type="ECO:0000256" key="1">
    <source>
        <dbReference type="SAM" id="MobiDB-lite"/>
    </source>
</evidence>
<dbReference type="Proteomes" id="UP001279734">
    <property type="component" value="Unassembled WGS sequence"/>
</dbReference>
<organism evidence="2 3">
    <name type="scientific">Nepenthes gracilis</name>
    <name type="common">Slender pitcher plant</name>
    <dbReference type="NCBI Taxonomy" id="150966"/>
    <lineage>
        <taxon>Eukaryota</taxon>
        <taxon>Viridiplantae</taxon>
        <taxon>Streptophyta</taxon>
        <taxon>Embryophyta</taxon>
        <taxon>Tracheophyta</taxon>
        <taxon>Spermatophyta</taxon>
        <taxon>Magnoliopsida</taxon>
        <taxon>eudicotyledons</taxon>
        <taxon>Gunneridae</taxon>
        <taxon>Pentapetalae</taxon>
        <taxon>Caryophyllales</taxon>
        <taxon>Nepenthaceae</taxon>
        <taxon>Nepenthes</taxon>
    </lineage>
</organism>
<keyword evidence="3" id="KW-1185">Reference proteome</keyword>